<accession>A0A2A2H7T2</accession>
<dbReference type="RefSeq" id="WP_095652015.1">
    <property type="nucleotide sequence ID" value="NZ_LMVM01000005.1"/>
</dbReference>
<dbReference type="InterPro" id="IPR036388">
    <property type="entry name" value="WH-like_DNA-bd_sf"/>
</dbReference>
<evidence type="ECO:0000313" key="1">
    <source>
        <dbReference type="EMBL" id="PAV05462.1"/>
    </source>
</evidence>
<name>A0A2A2H7T2_METBR</name>
<dbReference type="InterPro" id="IPR036390">
    <property type="entry name" value="WH_DNA-bd_sf"/>
</dbReference>
<organism evidence="1 2">
    <name type="scientific">Methanobacterium bryantii</name>
    <dbReference type="NCBI Taxonomy" id="2161"/>
    <lineage>
        <taxon>Archaea</taxon>
        <taxon>Methanobacteriati</taxon>
        <taxon>Methanobacteriota</taxon>
        <taxon>Methanomada group</taxon>
        <taxon>Methanobacteria</taxon>
        <taxon>Methanobacteriales</taxon>
        <taxon>Methanobacteriaceae</taxon>
        <taxon>Methanobacterium</taxon>
    </lineage>
</organism>
<evidence type="ECO:0000313" key="2">
    <source>
        <dbReference type="Proteomes" id="UP000217784"/>
    </source>
</evidence>
<dbReference type="EMBL" id="LMVM01000005">
    <property type="protein sequence ID" value="PAV05462.1"/>
    <property type="molecule type" value="Genomic_DNA"/>
</dbReference>
<dbReference type="Proteomes" id="UP000217784">
    <property type="component" value="Unassembled WGS sequence"/>
</dbReference>
<keyword evidence="2" id="KW-1185">Reference proteome</keyword>
<proteinExistence type="predicted"/>
<comment type="caution">
    <text evidence="1">The sequence shown here is derived from an EMBL/GenBank/DDBJ whole genome shotgun (WGS) entry which is preliminary data.</text>
</comment>
<gene>
    <name evidence="1" type="ORF">ASJ80_09445</name>
</gene>
<dbReference type="Gene3D" id="1.10.10.10">
    <property type="entry name" value="Winged helix-like DNA-binding domain superfamily/Winged helix DNA-binding domain"/>
    <property type="match status" value="1"/>
</dbReference>
<dbReference type="AlphaFoldDB" id="A0A2A2H7T2"/>
<protein>
    <submittedName>
        <fullName evidence="1">Uncharacterized protein</fullName>
    </submittedName>
</protein>
<sequence length="181" mass="20441">MGYVITNIKDPKNLERIAWKFNTRDILIVTNKPVGDLGILPDITDIQLKGNYLDSIKILNGIFEKKDIVAAVIFPDLFGMYLYSYISGFKTLPIIHICNNQELEPTLVNPGVLGRTKVKLLNYIKENSGSKTSDIFSGVGFKPGTSSAYVHMNDLKEMELVKEEDKRYYITDLGLTFLELT</sequence>
<dbReference type="SUPFAM" id="SSF46785">
    <property type="entry name" value="Winged helix' DNA-binding domain"/>
    <property type="match status" value="1"/>
</dbReference>
<reference evidence="1 2" key="1">
    <citation type="journal article" date="2017" name="BMC Genomics">
        <title>Genomic analysis of methanogenic archaea reveals a shift towards energy conservation.</title>
        <authorList>
            <person name="Gilmore S.P."/>
            <person name="Henske J.K."/>
            <person name="Sexton J.A."/>
            <person name="Solomon K.V."/>
            <person name="Seppala S."/>
            <person name="Yoo J.I."/>
            <person name="Huyett L.M."/>
            <person name="Pressman A."/>
            <person name="Cogan J.Z."/>
            <person name="Kivenson V."/>
            <person name="Peng X."/>
            <person name="Tan Y."/>
            <person name="Valentine D.L."/>
            <person name="O'Malley M.A."/>
        </authorList>
    </citation>
    <scope>NUCLEOTIDE SEQUENCE [LARGE SCALE GENOMIC DNA]</scope>
    <source>
        <strain evidence="1 2">M.o.H.</strain>
    </source>
</reference>